<keyword evidence="3" id="KW-1185">Reference proteome</keyword>
<dbReference type="EMBL" id="JACXVP010000001">
    <property type="protein sequence ID" value="KAG5629377.1"/>
    <property type="molecule type" value="Genomic_DNA"/>
</dbReference>
<evidence type="ECO:0000313" key="3">
    <source>
        <dbReference type="Proteomes" id="UP000824120"/>
    </source>
</evidence>
<protein>
    <submittedName>
        <fullName evidence="1">Uncharacterized protein</fullName>
    </submittedName>
</protein>
<comment type="caution">
    <text evidence="1">The sequence shown here is derived from an EMBL/GenBank/DDBJ whole genome shotgun (WGS) entry which is preliminary data.</text>
</comment>
<dbReference type="OrthoDB" id="1740661at2759"/>
<dbReference type="Proteomes" id="UP000824120">
    <property type="component" value="Chromosome 2"/>
</dbReference>
<gene>
    <name evidence="2" type="ORF">H5410_001094</name>
    <name evidence="1" type="ORF">H5410_011043</name>
</gene>
<organism evidence="1 3">
    <name type="scientific">Solanum commersonii</name>
    <name type="common">Commerson's wild potato</name>
    <name type="synonym">Commerson's nightshade</name>
    <dbReference type="NCBI Taxonomy" id="4109"/>
    <lineage>
        <taxon>Eukaryota</taxon>
        <taxon>Viridiplantae</taxon>
        <taxon>Streptophyta</taxon>
        <taxon>Embryophyta</taxon>
        <taxon>Tracheophyta</taxon>
        <taxon>Spermatophyta</taxon>
        <taxon>Magnoliopsida</taxon>
        <taxon>eudicotyledons</taxon>
        <taxon>Gunneridae</taxon>
        <taxon>Pentapetalae</taxon>
        <taxon>asterids</taxon>
        <taxon>lamiids</taxon>
        <taxon>Solanales</taxon>
        <taxon>Solanaceae</taxon>
        <taxon>Solanoideae</taxon>
        <taxon>Solaneae</taxon>
        <taxon>Solanum</taxon>
    </lineage>
</organism>
<dbReference type="EMBL" id="JACXVP010000002">
    <property type="protein sequence ID" value="KAG5625825.1"/>
    <property type="molecule type" value="Genomic_DNA"/>
</dbReference>
<evidence type="ECO:0000313" key="2">
    <source>
        <dbReference type="EMBL" id="KAG5629377.1"/>
    </source>
</evidence>
<evidence type="ECO:0000313" key="1">
    <source>
        <dbReference type="EMBL" id="KAG5625825.1"/>
    </source>
</evidence>
<sequence>MVSRIQLFKIRIECTISRVFLKKGSLWETPRCIDINPLNAMKLLNEPSKFMEVVTMVTFLSFILETVPRNSTAFHAAMLIL</sequence>
<accession>A0A9J6AN87</accession>
<dbReference type="AlphaFoldDB" id="A0A9J6AN87"/>
<proteinExistence type="predicted"/>
<dbReference type="Proteomes" id="UP000824120">
    <property type="component" value="Chromosome 1"/>
</dbReference>
<reference evidence="1 3" key="1">
    <citation type="submission" date="2020-09" db="EMBL/GenBank/DDBJ databases">
        <title>De no assembly of potato wild relative species, Solanum commersonii.</title>
        <authorList>
            <person name="Cho K."/>
        </authorList>
    </citation>
    <scope>NUCLEOTIDE SEQUENCE [LARGE SCALE GENOMIC DNA]</scope>
    <source>
        <strain evidence="1">LZ3.2</strain>
        <tissue evidence="1">Leaf</tissue>
    </source>
</reference>
<name>A0A9J6AN87_SOLCO</name>